<reference evidence="1" key="1">
    <citation type="journal article" date="2021" name="Proc. Natl. Acad. Sci. U.S.A.">
        <title>A Catalog of Tens of Thousands of Viruses from Human Metagenomes Reveals Hidden Associations with Chronic Diseases.</title>
        <authorList>
            <person name="Tisza M.J."/>
            <person name="Buck C.B."/>
        </authorList>
    </citation>
    <scope>NUCLEOTIDE SEQUENCE</scope>
    <source>
        <strain evidence="1">CtPJ52</strain>
    </source>
</reference>
<dbReference type="EMBL" id="BK016131">
    <property type="protein sequence ID" value="DAF97287.1"/>
    <property type="molecule type" value="Genomic_DNA"/>
</dbReference>
<proteinExistence type="predicted"/>
<sequence>MANFLKGITITLVNRVQTGEDDFGAIIYDDVEISVKNVLVAPTSSDDIVNQMSLTGKKAVYTLAIPKGDTHDWEDKEVKFFNQRWRTFGVPLEGIEGMIPLDWNKKVMVERYG</sequence>
<name>A0A8S5US29_9CAUD</name>
<protein>
    <submittedName>
        <fullName evidence="1">Minor capsid protein</fullName>
    </submittedName>
</protein>
<evidence type="ECO:0000313" key="1">
    <source>
        <dbReference type="EMBL" id="DAF97287.1"/>
    </source>
</evidence>
<accession>A0A8S5US29</accession>
<organism evidence="1">
    <name type="scientific">Siphoviridae sp. ctPJ52</name>
    <dbReference type="NCBI Taxonomy" id="2825483"/>
    <lineage>
        <taxon>Viruses</taxon>
        <taxon>Duplodnaviria</taxon>
        <taxon>Heunggongvirae</taxon>
        <taxon>Uroviricota</taxon>
        <taxon>Caudoviricetes</taxon>
    </lineage>
</organism>